<feature type="region of interest" description="Disordered" evidence="2">
    <location>
        <begin position="35"/>
        <end position="73"/>
    </location>
</feature>
<protein>
    <submittedName>
        <fullName evidence="3">Uncharacterized protein</fullName>
    </submittedName>
</protein>
<dbReference type="InterPro" id="IPR007991">
    <property type="entry name" value="RNA_pol_I_trans_ini_fac_RRN3"/>
</dbReference>
<dbReference type="PANTHER" id="PTHR12790:SF0">
    <property type="entry name" value="RNA POLYMERASE I-SPECIFIC TRANSCRIPTION INITIATION FACTOR RRN3-RELATED"/>
    <property type="match status" value="1"/>
</dbReference>
<dbReference type="GO" id="GO:0001181">
    <property type="term" value="F:RNA polymerase I general transcription initiation factor activity"/>
    <property type="evidence" value="ECO:0007669"/>
    <property type="project" value="InterPro"/>
</dbReference>
<dbReference type="EMBL" id="CAJOBH010005482">
    <property type="protein sequence ID" value="CAF4025785.1"/>
    <property type="molecule type" value="Genomic_DNA"/>
</dbReference>
<dbReference type="Proteomes" id="UP000681720">
    <property type="component" value="Unassembled WGS sequence"/>
</dbReference>
<evidence type="ECO:0000313" key="5">
    <source>
        <dbReference type="Proteomes" id="UP000681720"/>
    </source>
</evidence>
<proteinExistence type="inferred from homology"/>
<evidence type="ECO:0000256" key="2">
    <source>
        <dbReference type="SAM" id="MobiDB-lite"/>
    </source>
</evidence>
<dbReference type="GO" id="GO:0001042">
    <property type="term" value="F:RNA polymerase I core binding"/>
    <property type="evidence" value="ECO:0007669"/>
    <property type="project" value="TreeGrafter"/>
</dbReference>
<sequence length="106" mass="12135">MIPSDILYSYFPFDPYVLKRSSIFIRPIYNDYREENDDITTTKESEDTNGQDLDDGDDMLTSMMMSTTPGSFDPIEQMSSLSTSFKNIRNPPSILPFGRSPGFRNI</sequence>
<feature type="compositionally biased region" description="Acidic residues" evidence="2">
    <location>
        <begin position="47"/>
        <end position="58"/>
    </location>
</feature>
<organism evidence="3 5">
    <name type="scientific">Rotaria magnacalcarata</name>
    <dbReference type="NCBI Taxonomy" id="392030"/>
    <lineage>
        <taxon>Eukaryota</taxon>
        <taxon>Metazoa</taxon>
        <taxon>Spiralia</taxon>
        <taxon>Gnathifera</taxon>
        <taxon>Rotifera</taxon>
        <taxon>Eurotatoria</taxon>
        <taxon>Bdelloidea</taxon>
        <taxon>Philodinida</taxon>
        <taxon>Philodinidae</taxon>
        <taxon>Rotaria</taxon>
    </lineage>
</organism>
<evidence type="ECO:0000313" key="4">
    <source>
        <dbReference type="EMBL" id="CAF4025785.1"/>
    </source>
</evidence>
<comment type="caution">
    <text evidence="3">The sequence shown here is derived from an EMBL/GenBank/DDBJ whole genome shotgun (WGS) entry which is preliminary data.</text>
</comment>
<dbReference type="GO" id="GO:0005634">
    <property type="term" value="C:nucleus"/>
    <property type="evidence" value="ECO:0007669"/>
    <property type="project" value="TreeGrafter"/>
</dbReference>
<dbReference type="Proteomes" id="UP000681967">
    <property type="component" value="Unassembled WGS sequence"/>
</dbReference>
<reference evidence="3" key="1">
    <citation type="submission" date="2021-02" db="EMBL/GenBank/DDBJ databases">
        <authorList>
            <person name="Nowell W R."/>
        </authorList>
    </citation>
    <scope>NUCLEOTIDE SEQUENCE</scope>
</reference>
<evidence type="ECO:0000256" key="1">
    <source>
        <dbReference type="ARBA" id="ARBA00010098"/>
    </source>
</evidence>
<dbReference type="Pfam" id="PF05327">
    <property type="entry name" value="RRN3"/>
    <property type="match status" value="1"/>
</dbReference>
<accession>A0A8S2MNV9</accession>
<evidence type="ECO:0000313" key="3">
    <source>
        <dbReference type="EMBL" id="CAF3962781.1"/>
    </source>
</evidence>
<dbReference type="GO" id="GO:0006361">
    <property type="term" value="P:transcription initiation at RNA polymerase I promoter"/>
    <property type="evidence" value="ECO:0007669"/>
    <property type="project" value="InterPro"/>
</dbReference>
<name>A0A8S2MNV9_9BILA</name>
<dbReference type="AlphaFoldDB" id="A0A8S2MNV9"/>
<dbReference type="PANTHER" id="PTHR12790">
    <property type="entry name" value="TRANSCRIPTION INITIATION FACTOR IA RRN3"/>
    <property type="match status" value="1"/>
</dbReference>
<dbReference type="EMBL" id="CAJOBJ010003361">
    <property type="protein sequence ID" value="CAF3962781.1"/>
    <property type="molecule type" value="Genomic_DNA"/>
</dbReference>
<comment type="similarity">
    <text evidence="1">Belongs to the RRN3 family.</text>
</comment>
<feature type="compositionally biased region" description="Low complexity" evidence="2">
    <location>
        <begin position="59"/>
        <end position="68"/>
    </location>
</feature>
<gene>
    <name evidence="4" type="ORF">BYL167_LOCUS15044</name>
    <name evidence="3" type="ORF">GIL414_LOCUS9719</name>
</gene>